<protein>
    <recommendedName>
        <fullName evidence="3">histidine kinase</fullName>
        <ecNumber evidence="3">2.7.13.3</ecNumber>
    </recommendedName>
</protein>
<dbReference type="Pfam" id="PF02518">
    <property type="entry name" value="HATPase_c"/>
    <property type="match status" value="1"/>
</dbReference>
<comment type="caution">
    <text evidence="15">The sequence shown here is derived from an EMBL/GenBank/DDBJ whole genome shotgun (WGS) entry which is preliminary data.</text>
</comment>
<dbReference type="EMBL" id="JACHXJ010000002">
    <property type="protein sequence ID" value="MBB3127823.1"/>
    <property type="molecule type" value="Genomic_DNA"/>
</dbReference>
<dbReference type="GO" id="GO:0005524">
    <property type="term" value="F:ATP binding"/>
    <property type="evidence" value="ECO:0007669"/>
    <property type="project" value="UniProtKB-KW"/>
</dbReference>
<keyword evidence="12" id="KW-1133">Transmembrane helix</keyword>
<dbReference type="Gene3D" id="3.30.565.10">
    <property type="entry name" value="Histidine kinase-like ATPase, C-terminal domain"/>
    <property type="match status" value="1"/>
</dbReference>
<evidence type="ECO:0000256" key="8">
    <source>
        <dbReference type="ARBA" id="ARBA00022777"/>
    </source>
</evidence>
<evidence type="ECO:0000256" key="2">
    <source>
        <dbReference type="ARBA" id="ARBA00004651"/>
    </source>
</evidence>
<dbReference type="InterPro" id="IPR003660">
    <property type="entry name" value="HAMP_dom"/>
</dbReference>
<evidence type="ECO:0000256" key="5">
    <source>
        <dbReference type="ARBA" id="ARBA00022553"/>
    </source>
</evidence>
<dbReference type="Pfam" id="PF06580">
    <property type="entry name" value="His_kinase"/>
    <property type="match status" value="1"/>
</dbReference>
<dbReference type="SUPFAM" id="SSF158472">
    <property type="entry name" value="HAMP domain-like"/>
    <property type="match status" value="1"/>
</dbReference>
<dbReference type="SMART" id="SM00304">
    <property type="entry name" value="HAMP"/>
    <property type="match status" value="1"/>
</dbReference>
<evidence type="ECO:0000259" key="13">
    <source>
        <dbReference type="PROSITE" id="PS50109"/>
    </source>
</evidence>
<gene>
    <name evidence="15" type="ORF">FHS19_002477</name>
</gene>
<evidence type="ECO:0000256" key="4">
    <source>
        <dbReference type="ARBA" id="ARBA00022475"/>
    </source>
</evidence>
<evidence type="ECO:0000256" key="7">
    <source>
        <dbReference type="ARBA" id="ARBA00022741"/>
    </source>
</evidence>
<feature type="transmembrane region" description="Helical" evidence="12">
    <location>
        <begin position="262"/>
        <end position="287"/>
    </location>
</feature>
<keyword evidence="4" id="KW-1003">Cell membrane</keyword>
<dbReference type="RefSeq" id="WP_183582080.1">
    <property type="nucleotide sequence ID" value="NZ_JACHXJ010000002.1"/>
</dbReference>
<dbReference type="SMART" id="SM00387">
    <property type="entry name" value="HATPase_c"/>
    <property type="match status" value="1"/>
</dbReference>
<keyword evidence="6 15" id="KW-0808">Transferase</keyword>
<evidence type="ECO:0000313" key="16">
    <source>
        <dbReference type="Proteomes" id="UP000517523"/>
    </source>
</evidence>
<evidence type="ECO:0000259" key="14">
    <source>
        <dbReference type="PROSITE" id="PS50885"/>
    </source>
</evidence>
<dbReference type="PANTHER" id="PTHR34220">
    <property type="entry name" value="SENSOR HISTIDINE KINASE YPDA"/>
    <property type="match status" value="1"/>
</dbReference>
<comment type="catalytic activity">
    <reaction evidence="1">
        <text>ATP + protein L-histidine = ADP + protein N-phospho-L-histidine.</text>
        <dbReference type="EC" id="2.7.13.3"/>
    </reaction>
</comment>
<dbReference type="InterPro" id="IPR005467">
    <property type="entry name" value="His_kinase_dom"/>
</dbReference>
<name>A0A839TMS8_9BACL</name>
<keyword evidence="12" id="KW-0812">Transmembrane</keyword>
<dbReference type="Gene3D" id="6.10.340.10">
    <property type="match status" value="1"/>
</dbReference>
<dbReference type="Proteomes" id="UP000517523">
    <property type="component" value="Unassembled WGS sequence"/>
</dbReference>
<keyword evidence="10" id="KW-0902">Two-component regulatory system</keyword>
<dbReference type="InterPro" id="IPR010559">
    <property type="entry name" value="Sig_transdc_His_kin_internal"/>
</dbReference>
<keyword evidence="5" id="KW-0597">Phosphoprotein</keyword>
<dbReference type="PROSITE" id="PS50885">
    <property type="entry name" value="HAMP"/>
    <property type="match status" value="1"/>
</dbReference>
<keyword evidence="9" id="KW-0067">ATP-binding</keyword>
<keyword evidence="7" id="KW-0547">Nucleotide-binding</keyword>
<evidence type="ECO:0000256" key="11">
    <source>
        <dbReference type="ARBA" id="ARBA00023136"/>
    </source>
</evidence>
<organism evidence="15 16">
    <name type="scientific">Paenibacillus rhizosphaerae</name>
    <dbReference type="NCBI Taxonomy" id="297318"/>
    <lineage>
        <taxon>Bacteria</taxon>
        <taxon>Bacillati</taxon>
        <taxon>Bacillota</taxon>
        <taxon>Bacilli</taxon>
        <taxon>Bacillales</taxon>
        <taxon>Paenibacillaceae</taxon>
        <taxon>Paenibacillus</taxon>
    </lineage>
</organism>
<dbReference type="SUPFAM" id="SSF55874">
    <property type="entry name" value="ATPase domain of HSP90 chaperone/DNA topoisomerase II/histidine kinase"/>
    <property type="match status" value="1"/>
</dbReference>
<evidence type="ECO:0000256" key="9">
    <source>
        <dbReference type="ARBA" id="ARBA00022840"/>
    </source>
</evidence>
<keyword evidence="8 15" id="KW-0418">Kinase</keyword>
<reference evidence="15 16" key="1">
    <citation type="submission" date="2020-08" db="EMBL/GenBank/DDBJ databases">
        <title>Genomic Encyclopedia of Type Strains, Phase III (KMG-III): the genomes of soil and plant-associated and newly described type strains.</title>
        <authorList>
            <person name="Whitman W."/>
        </authorList>
    </citation>
    <scope>NUCLEOTIDE SEQUENCE [LARGE SCALE GENOMIC DNA]</scope>
    <source>
        <strain evidence="15 16">CECT 5831</strain>
    </source>
</reference>
<dbReference type="GO" id="GO:0000155">
    <property type="term" value="F:phosphorelay sensor kinase activity"/>
    <property type="evidence" value="ECO:0007669"/>
    <property type="project" value="InterPro"/>
</dbReference>
<dbReference type="CDD" id="cd06225">
    <property type="entry name" value="HAMP"/>
    <property type="match status" value="1"/>
</dbReference>
<dbReference type="PROSITE" id="PS50109">
    <property type="entry name" value="HIS_KIN"/>
    <property type="match status" value="1"/>
</dbReference>
<feature type="domain" description="Histidine kinase" evidence="13">
    <location>
        <begin position="441"/>
        <end position="554"/>
    </location>
</feature>
<evidence type="ECO:0000256" key="10">
    <source>
        <dbReference type="ARBA" id="ARBA00023012"/>
    </source>
</evidence>
<dbReference type="GO" id="GO:0005886">
    <property type="term" value="C:plasma membrane"/>
    <property type="evidence" value="ECO:0007669"/>
    <property type="project" value="UniProtKB-SubCell"/>
</dbReference>
<dbReference type="AlphaFoldDB" id="A0A839TMS8"/>
<dbReference type="InterPro" id="IPR036890">
    <property type="entry name" value="HATPase_C_sf"/>
</dbReference>
<sequence>MFQKTKSMLQDTTIKYMQGTSGQLSRQIDKQLDMVASSVNTIISNWSLQSILNEPAPFLYYSQIQQIQSIIKDASSSNDSLAAVQIFAPKYGYMGFNNSPIQPYEIRKVIDQLTDEGSVPFENVQWLAERADLSGNRSPYIYGIRRMTNFIGQEPLGFVMVLVKTQDLFRDFGYQENTLQENVLLYDDLGNVIASKGSLDEGAARYYFERTKHLPSGGSLVDHSPFGENLVAHHSLNQSTWHTLVIQPVSSLTEKISYMNTAWLWASIIVLLVIFICSWILSLRITLPIRRMQRAMKKVEIGEFNLDLEETKVKEINELSYSFNRMSRRIDTLIHQVYEVEIARQTSELRELQAQINPHFLFNTLDSVYWLLVMKDQEEAAGLIVALSRLFRYSTEVHRDVVTISEEFEHIANYMRVQQIRFKSIHLKSCIAPEARDLSVLKLMIQPLVENAIQHGLEPSGRGGQVEIRADIDFDGKLVISVTDDGVGMEADLLEGLRNLLTKPERGIKRPAESIALENIYRRIRLYYGDAGTMDIDSTPKSGTAIIIRLPASKPVFINGGENRNHEDHCGG</sequence>
<accession>A0A839TMS8</accession>
<comment type="subcellular location">
    <subcellularLocation>
        <location evidence="2">Cell membrane</location>
        <topology evidence="2">Multi-pass membrane protein</topology>
    </subcellularLocation>
</comment>
<evidence type="ECO:0000256" key="6">
    <source>
        <dbReference type="ARBA" id="ARBA00022679"/>
    </source>
</evidence>
<dbReference type="EC" id="2.7.13.3" evidence="3"/>
<dbReference type="InterPro" id="IPR050640">
    <property type="entry name" value="Bact_2-comp_sensor_kinase"/>
</dbReference>
<proteinExistence type="predicted"/>
<evidence type="ECO:0000313" key="15">
    <source>
        <dbReference type="EMBL" id="MBB3127823.1"/>
    </source>
</evidence>
<evidence type="ECO:0000256" key="1">
    <source>
        <dbReference type="ARBA" id="ARBA00000085"/>
    </source>
</evidence>
<keyword evidence="11 12" id="KW-0472">Membrane</keyword>
<evidence type="ECO:0000256" key="12">
    <source>
        <dbReference type="SAM" id="Phobius"/>
    </source>
</evidence>
<feature type="domain" description="HAMP" evidence="14">
    <location>
        <begin position="283"/>
        <end position="335"/>
    </location>
</feature>
<dbReference type="PANTHER" id="PTHR34220:SF7">
    <property type="entry name" value="SENSOR HISTIDINE KINASE YPDA"/>
    <property type="match status" value="1"/>
</dbReference>
<dbReference type="Pfam" id="PF00672">
    <property type="entry name" value="HAMP"/>
    <property type="match status" value="1"/>
</dbReference>
<evidence type="ECO:0000256" key="3">
    <source>
        <dbReference type="ARBA" id="ARBA00012438"/>
    </source>
</evidence>
<dbReference type="InterPro" id="IPR003594">
    <property type="entry name" value="HATPase_dom"/>
</dbReference>